<dbReference type="CDD" id="cd05286">
    <property type="entry name" value="QOR2"/>
    <property type="match status" value="1"/>
</dbReference>
<dbReference type="Pfam" id="PF08240">
    <property type="entry name" value="ADH_N"/>
    <property type="match status" value="1"/>
</dbReference>
<dbReference type="SUPFAM" id="SSF51735">
    <property type="entry name" value="NAD(P)-binding Rossmann-fold domains"/>
    <property type="match status" value="1"/>
</dbReference>
<dbReference type="SUPFAM" id="SSF50129">
    <property type="entry name" value="GroES-like"/>
    <property type="match status" value="1"/>
</dbReference>
<dbReference type="Gene3D" id="3.90.180.10">
    <property type="entry name" value="Medium-chain alcohol dehydrogenases, catalytic domain"/>
    <property type="match status" value="1"/>
</dbReference>
<dbReference type="FunFam" id="3.40.50.720:FF:000053">
    <property type="entry name" value="Quinone oxidoreductase 1"/>
    <property type="match status" value="1"/>
</dbReference>
<dbReference type="PANTHER" id="PTHR48106:SF13">
    <property type="entry name" value="QUINONE OXIDOREDUCTASE-RELATED"/>
    <property type="match status" value="1"/>
</dbReference>
<proteinExistence type="predicted"/>
<dbReference type="InterPro" id="IPR047618">
    <property type="entry name" value="QOR-like"/>
</dbReference>
<dbReference type="InterPro" id="IPR011032">
    <property type="entry name" value="GroES-like_sf"/>
</dbReference>
<keyword evidence="1" id="KW-0521">NADP</keyword>
<reference evidence="5" key="1">
    <citation type="submission" date="2016-10" db="EMBL/GenBank/DDBJ databases">
        <authorList>
            <person name="Varghese N."/>
            <person name="Submissions S."/>
        </authorList>
    </citation>
    <scope>NUCLEOTIDE SEQUENCE [LARGE SCALE GENOMIC DNA]</scope>
    <source>
        <strain evidence="5">CGMCC 1.1761</strain>
    </source>
</reference>
<feature type="domain" description="Enoyl reductase (ER)" evidence="3">
    <location>
        <begin position="11"/>
        <end position="323"/>
    </location>
</feature>
<dbReference type="InterPro" id="IPR013149">
    <property type="entry name" value="ADH-like_C"/>
</dbReference>
<dbReference type="GO" id="GO:0035925">
    <property type="term" value="F:mRNA 3'-UTR AU-rich region binding"/>
    <property type="evidence" value="ECO:0007669"/>
    <property type="project" value="TreeGrafter"/>
</dbReference>
<dbReference type="EMBL" id="FMTP01000001">
    <property type="protein sequence ID" value="SCW46008.1"/>
    <property type="molecule type" value="Genomic_DNA"/>
</dbReference>
<dbReference type="GO" id="GO:0005829">
    <property type="term" value="C:cytosol"/>
    <property type="evidence" value="ECO:0007669"/>
    <property type="project" value="TreeGrafter"/>
</dbReference>
<dbReference type="GO" id="GO:0003960">
    <property type="term" value="F:quinone reductase (NADPH) activity"/>
    <property type="evidence" value="ECO:0007669"/>
    <property type="project" value="InterPro"/>
</dbReference>
<evidence type="ECO:0000313" key="5">
    <source>
        <dbReference type="Proteomes" id="UP000198889"/>
    </source>
</evidence>
<dbReference type="PANTHER" id="PTHR48106">
    <property type="entry name" value="QUINONE OXIDOREDUCTASE PIG3-RELATED"/>
    <property type="match status" value="1"/>
</dbReference>
<keyword evidence="5" id="KW-1185">Reference proteome</keyword>
<name>A0A1G4QNU5_9HYPH</name>
<evidence type="ECO:0000256" key="2">
    <source>
        <dbReference type="ARBA" id="ARBA00023002"/>
    </source>
</evidence>
<accession>A0A1G4QNU5</accession>
<dbReference type="AlphaFoldDB" id="A0A1G4QNU5"/>
<dbReference type="Pfam" id="PF00107">
    <property type="entry name" value="ADH_zinc_N"/>
    <property type="match status" value="1"/>
</dbReference>
<dbReference type="InterPro" id="IPR036291">
    <property type="entry name" value="NAD(P)-bd_dom_sf"/>
</dbReference>
<evidence type="ECO:0000313" key="4">
    <source>
        <dbReference type="EMBL" id="SCW46008.1"/>
    </source>
</evidence>
<dbReference type="Proteomes" id="UP000198889">
    <property type="component" value="Unassembled WGS sequence"/>
</dbReference>
<dbReference type="RefSeq" id="WP_091437062.1">
    <property type="nucleotide sequence ID" value="NZ_FMTP01000001.1"/>
</dbReference>
<dbReference type="NCBIfam" id="NF008024">
    <property type="entry name" value="PRK10754.1"/>
    <property type="match status" value="1"/>
</dbReference>
<dbReference type="SMART" id="SM00829">
    <property type="entry name" value="PKS_ER"/>
    <property type="match status" value="1"/>
</dbReference>
<dbReference type="Gene3D" id="3.40.50.720">
    <property type="entry name" value="NAD(P)-binding Rossmann-like Domain"/>
    <property type="match status" value="1"/>
</dbReference>
<sequence length="325" mass="34177">MAAAIRVHEFGGPEVLTLEEVALGAPGPGQVKLRHTAIGLNFIDTYFRSGLYTPPNGLPFIPGNEAAGVIVQIGEGVSGFKPGDRVAYGSSLGAYCSERIMPAAPLVKLPDSIADETAAAMMLKGMTARYLLRQTHKVKAGDTLLVHAAAGGVGQILCQWATHLGATVIGTVGSAAKAEIAKECGAAYVINYSEENFVERVKDITEGALCDVVYDGVGQATYPASLDCIKPRGLFASFGNASGAIKDFSLLALSQKGSLYATRPTLFTHISNRDDLLANASDLFEVVGSGVVKIPVNQRYRLAEAADAHRDLEARRTTGSTVLLP</sequence>
<dbReference type="GO" id="GO:0070402">
    <property type="term" value="F:NADPH binding"/>
    <property type="evidence" value="ECO:0007669"/>
    <property type="project" value="TreeGrafter"/>
</dbReference>
<protein>
    <submittedName>
        <fullName evidence="4">NADPH2:quinone reductase</fullName>
    </submittedName>
</protein>
<gene>
    <name evidence="4" type="ORF">SAMN05660859_1321</name>
</gene>
<dbReference type="InterPro" id="IPR013154">
    <property type="entry name" value="ADH-like_N"/>
</dbReference>
<evidence type="ECO:0000259" key="3">
    <source>
        <dbReference type="SMART" id="SM00829"/>
    </source>
</evidence>
<keyword evidence="2" id="KW-0560">Oxidoreductase</keyword>
<evidence type="ECO:0000256" key="1">
    <source>
        <dbReference type="ARBA" id="ARBA00022857"/>
    </source>
</evidence>
<dbReference type="InterPro" id="IPR020843">
    <property type="entry name" value="ER"/>
</dbReference>
<dbReference type="STRING" id="177413.SAMN05660859_1321"/>
<organism evidence="4 5">
    <name type="scientific">Ancylobacter rudongensis</name>
    <dbReference type="NCBI Taxonomy" id="177413"/>
    <lineage>
        <taxon>Bacteria</taxon>
        <taxon>Pseudomonadati</taxon>
        <taxon>Pseudomonadota</taxon>
        <taxon>Alphaproteobacteria</taxon>
        <taxon>Hyphomicrobiales</taxon>
        <taxon>Xanthobacteraceae</taxon>
        <taxon>Ancylobacter</taxon>
    </lineage>
</organism>